<sequence>MTAAFRDLGAPVAGLAAAPVAGPAAAAGPVGTLGLGGKGDSLAALIAAGFDVPAGFAVTTTALRQVVEHNGRREAVLAALGRLDPHTLPEVVVDLAAALDGLEWPAHLLAELTEQVRELRGVQGVGGGRFAVRSSALAEDGAALSFAGQYRTLLEIEADDVAAAVLDCYRSLFDAHVLHYHLDHGVPVDPDAMTVLVQHLVEAEVSGVTFTVNPVTGHDTELVIEAVRGLGEDLVAGRVRPVRYVRDWFGRTTATIASAADHPAGGPLSDAQLDAVADVCLRVQRHYGFPVDVEWAIADDAVRLLQARPITRLGYAGIRDQWTTANFKDSGVSATVCAPFMWSLYEYVWEDWLPTYLLDSALLHPRELRRVGDLFYGRVYWNLSVVKRAMEVAPGYRERAFDAELGVKITYAGNGTVTKLSPRTLARVAKVALRQRAIVAARRAAAPELLTELLGRYDARLAELTGAASAADVKSRWRQVVVTDYHRSEGVYFWQVFINQVHLALDRDAIASVVGHDGYLDLIAGLDDVSHLRPFYDAWALTRRLRADPDALAWWRGTDPDEIVAALDTGSLEHRLDEARAMIDRFGYHSVREIDVTHPDFDADHRPVVAMILDTLGLDDGHDPHADRHRLTQRRADTLARARARLVRRVAGREVGRHRYAAFARRVTRTRQLLWWREEFRDCSTRQYHLIRVASVRLGEVLVAESVLERADDVWYAKAFDLVAFLDGSMSADELRRQVSRNRAYYDSFRNHAPENEIGHAFDGAGQVLPETPGAVLGIGSSTGSVTGTARVITGLADIGRLNPGEILVTTFTDTGWASKFALISGVVTEYGGILCHAATISREYGIPCVVAATGCTTRIPDGATIHVDGPSGQIIVLSEGR</sequence>
<dbReference type="InterPro" id="IPR051549">
    <property type="entry name" value="PEP_Utilizing_Enz"/>
</dbReference>
<name>A0A8A4ZD84_9MICO</name>
<dbReference type="EMBL" id="CP071868">
    <property type="protein sequence ID" value="QTE28506.1"/>
    <property type="molecule type" value="Genomic_DNA"/>
</dbReference>
<dbReference type="InterPro" id="IPR036637">
    <property type="entry name" value="Phosphohistidine_dom_sf"/>
</dbReference>
<dbReference type="Proteomes" id="UP000663937">
    <property type="component" value="Chromosome"/>
</dbReference>
<feature type="domain" description="Pyruvate phosphate dikinase AMP/ATP-binding" evidence="2">
    <location>
        <begin position="35"/>
        <end position="314"/>
    </location>
</feature>
<dbReference type="PANTHER" id="PTHR43615:SF1">
    <property type="entry name" value="PPDK_N DOMAIN-CONTAINING PROTEIN"/>
    <property type="match status" value="1"/>
</dbReference>
<organism evidence="3 4">
    <name type="scientific">Pengzhenrongella sicca</name>
    <dbReference type="NCBI Taxonomy" id="2819238"/>
    <lineage>
        <taxon>Bacteria</taxon>
        <taxon>Bacillati</taxon>
        <taxon>Actinomycetota</taxon>
        <taxon>Actinomycetes</taxon>
        <taxon>Micrococcales</taxon>
        <taxon>Pengzhenrongella</taxon>
    </lineage>
</organism>
<reference evidence="3" key="1">
    <citation type="submission" date="2021-03" db="EMBL/GenBank/DDBJ databases">
        <title>Pengzhenrongella sicca gen. nov., sp. nov., a new member of suborder Micrococcineae isolated from High-Arctic tundra soil.</title>
        <authorList>
            <person name="Peng F."/>
        </authorList>
    </citation>
    <scope>NUCLEOTIDE SEQUENCE</scope>
    <source>
        <strain evidence="3">LRZ-2</strain>
    </source>
</reference>
<dbReference type="GO" id="GO:0005524">
    <property type="term" value="F:ATP binding"/>
    <property type="evidence" value="ECO:0007669"/>
    <property type="project" value="InterPro"/>
</dbReference>
<protein>
    <recommendedName>
        <fullName evidence="5">Phosphoenolpyruvate synthase</fullName>
    </recommendedName>
</protein>
<proteinExistence type="predicted"/>
<dbReference type="Gene3D" id="3.30.1490.20">
    <property type="entry name" value="ATP-grasp fold, A domain"/>
    <property type="match status" value="1"/>
</dbReference>
<dbReference type="KEGG" id="psic:J4E96_14160"/>
<dbReference type="InterPro" id="IPR013815">
    <property type="entry name" value="ATP_grasp_subdomain_1"/>
</dbReference>
<evidence type="ECO:0008006" key="5">
    <source>
        <dbReference type="Google" id="ProtNLM"/>
    </source>
</evidence>
<accession>A0A8A4ZD84</accession>
<dbReference type="SUPFAM" id="SSF56059">
    <property type="entry name" value="Glutathione synthetase ATP-binding domain-like"/>
    <property type="match status" value="1"/>
</dbReference>
<dbReference type="Gene3D" id="3.50.30.10">
    <property type="entry name" value="Phosphohistidine domain"/>
    <property type="match status" value="1"/>
</dbReference>
<evidence type="ECO:0000313" key="4">
    <source>
        <dbReference type="Proteomes" id="UP000663937"/>
    </source>
</evidence>
<dbReference type="AlphaFoldDB" id="A0A8A4ZD84"/>
<dbReference type="Pfam" id="PF01326">
    <property type="entry name" value="PPDK_N"/>
    <property type="match status" value="1"/>
</dbReference>
<feature type="domain" description="PEP-utilising enzyme mobile" evidence="1">
    <location>
        <begin position="803"/>
        <end position="873"/>
    </location>
</feature>
<keyword evidence="4" id="KW-1185">Reference proteome</keyword>
<dbReference type="Pfam" id="PF00391">
    <property type="entry name" value="PEP-utilizers"/>
    <property type="match status" value="1"/>
</dbReference>
<evidence type="ECO:0000259" key="2">
    <source>
        <dbReference type="Pfam" id="PF01326"/>
    </source>
</evidence>
<dbReference type="SUPFAM" id="SSF52009">
    <property type="entry name" value="Phosphohistidine domain"/>
    <property type="match status" value="1"/>
</dbReference>
<dbReference type="InterPro" id="IPR008279">
    <property type="entry name" value="PEP-util_enz_mobile_dom"/>
</dbReference>
<gene>
    <name evidence="3" type="ORF">J4E96_14160</name>
</gene>
<dbReference type="Gene3D" id="3.30.470.20">
    <property type="entry name" value="ATP-grasp fold, B domain"/>
    <property type="match status" value="1"/>
</dbReference>
<evidence type="ECO:0000313" key="3">
    <source>
        <dbReference type="EMBL" id="QTE28506.1"/>
    </source>
</evidence>
<dbReference type="InterPro" id="IPR002192">
    <property type="entry name" value="PPDK_AMP/ATP-bd"/>
</dbReference>
<dbReference type="RefSeq" id="WP_227422739.1">
    <property type="nucleotide sequence ID" value="NZ_CP071868.1"/>
</dbReference>
<dbReference type="GO" id="GO:0016301">
    <property type="term" value="F:kinase activity"/>
    <property type="evidence" value="ECO:0007669"/>
    <property type="project" value="InterPro"/>
</dbReference>
<evidence type="ECO:0000259" key="1">
    <source>
        <dbReference type="Pfam" id="PF00391"/>
    </source>
</evidence>
<dbReference type="PANTHER" id="PTHR43615">
    <property type="entry name" value="PHOSPHOENOLPYRUVATE SYNTHASE-RELATED"/>
    <property type="match status" value="1"/>
</dbReference>